<dbReference type="InterPro" id="IPR007236">
    <property type="entry name" value="SlyX"/>
</dbReference>
<gene>
    <name evidence="3" type="ORF">HAT86_09730</name>
</gene>
<proteinExistence type="predicted"/>
<dbReference type="Proteomes" id="UP000639775">
    <property type="component" value="Unassembled WGS sequence"/>
</dbReference>
<evidence type="ECO:0000256" key="1">
    <source>
        <dbReference type="SAM" id="Coils"/>
    </source>
</evidence>
<organism evidence="3 4">
    <name type="scientific">Roseovarius gahaiensis</name>
    <dbReference type="NCBI Taxonomy" id="2716691"/>
    <lineage>
        <taxon>Bacteria</taxon>
        <taxon>Pseudomonadati</taxon>
        <taxon>Pseudomonadota</taxon>
        <taxon>Alphaproteobacteria</taxon>
        <taxon>Rhodobacterales</taxon>
        <taxon>Roseobacteraceae</taxon>
        <taxon>Roseovarius</taxon>
    </lineage>
</organism>
<keyword evidence="4" id="KW-1185">Reference proteome</keyword>
<sequence length="64" mass="7299">MDALEEQIAHLTRTVDDLSDVVTRQEREIALLTHRVQLLLEREATREQDQGGSIALGDQPPPHW</sequence>
<dbReference type="RefSeq" id="WP_167196546.1">
    <property type="nucleotide sequence ID" value="NZ_JAAORB010000017.1"/>
</dbReference>
<keyword evidence="1" id="KW-0175">Coiled coil</keyword>
<feature type="coiled-coil region" evidence="1">
    <location>
        <begin position="1"/>
        <end position="28"/>
    </location>
</feature>
<evidence type="ECO:0000313" key="4">
    <source>
        <dbReference type="Proteomes" id="UP000639775"/>
    </source>
</evidence>
<reference evidence="3" key="1">
    <citation type="submission" date="2020-03" db="EMBL/GenBank/DDBJ databases">
        <title>Roseovarius gahaiensis sp. nov., isolated from Gahai Saline Lake, China.</title>
        <authorList>
            <person name="Sun X."/>
        </authorList>
    </citation>
    <scope>NUCLEOTIDE SEQUENCE</scope>
    <source>
        <strain evidence="3">GH877</strain>
    </source>
</reference>
<evidence type="ECO:0000313" key="3">
    <source>
        <dbReference type="EMBL" id="NHQ74743.1"/>
    </source>
</evidence>
<accession>A0A967BH34</accession>
<feature type="region of interest" description="Disordered" evidence="2">
    <location>
        <begin position="44"/>
        <end position="64"/>
    </location>
</feature>
<comment type="caution">
    <text evidence="3">The sequence shown here is derived from an EMBL/GenBank/DDBJ whole genome shotgun (WGS) entry which is preliminary data.</text>
</comment>
<name>A0A967BH34_9RHOB</name>
<dbReference type="Pfam" id="PF04102">
    <property type="entry name" value="SlyX"/>
    <property type="match status" value="1"/>
</dbReference>
<evidence type="ECO:0000256" key="2">
    <source>
        <dbReference type="SAM" id="MobiDB-lite"/>
    </source>
</evidence>
<dbReference type="EMBL" id="JAAORB010000017">
    <property type="protein sequence ID" value="NHQ74743.1"/>
    <property type="molecule type" value="Genomic_DNA"/>
</dbReference>
<dbReference type="AlphaFoldDB" id="A0A967BH34"/>
<protein>
    <submittedName>
        <fullName evidence="3">SlyX family protein</fullName>
    </submittedName>
</protein>